<comment type="caution">
    <text evidence="3">The sequence shown here is derived from an EMBL/GenBank/DDBJ whole genome shotgun (WGS) entry which is preliminary data.</text>
</comment>
<dbReference type="Gene3D" id="3.90.230.10">
    <property type="entry name" value="Creatinase/methionine aminopeptidase superfamily"/>
    <property type="match status" value="1"/>
</dbReference>
<dbReference type="InterPro" id="IPR029149">
    <property type="entry name" value="Creatin/AminoP/Spt16_N"/>
</dbReference>
<dbReference type="Pfam" id="PF00557">
    <property type="entry name" value="Peptidase_M24"/>
    <property type="match status" value="1"/>
</dbReference>
<dbReference type="PANTHER" id="PTHR46112:SF3">
    <property type="entry name" value="AMINOPEPTIDASE YPDF"/>
    <property type="match status" value="1"/>
</dbReference>
<dbReference type="RefSeq" id="WP_197103895.1">
    <property type="nucleotide sequence ID" value="NZ_JACCEL010000005.1"/>
</dbReference>
<dbReference type="InterPro" id="IPR000994">
    <property type="entry name" value="Pept_M24"/>
</dbReference>
<evidence type="ECO:0000313" key="4">
    <source>
        <dbReference type="Proteomes" id="UP000823401"/>
    </source>
</evidence>
<evidence type="ECO:0000259" key="1">
    <source>
        <dbReference type="Pfam" id="PF00557"/>
    </source>
</evidence>
<dbReference type="Proteomes" id="UP000823401">
    <property type="component" value="Unassembled WGS sequence"/>
</dbReference>
<keyword evidence="3" id="KW-0031">Aminopeptidase</keyword>
<dbReference type="SUPFAM" id="SSF53092">
    <property type="entry name" value="Creatinase/prolidase N-terminal domain"/>
    <property type="match status" value="1"/>
</dbReference>
<proteinExistence type="predicted"/>
<dbReference type="Pfam" id="PF01321">
    <property type="entry name" value="Creatinase_N"/>
    <property type="match status" value="1"/>
</dbReference>
<feature type="domain" description="Creatinase N-terminal" evidence="2">
    <location>
        <begin position="4"/>
        <end position="129"/>
    </location>
</feature>
<accession>A0ABS0LHH7</accession>
<name>A0ABS0LHH7_9LACT</name>
<keyword evidence="4" id="KW-1185">Reference proteome</keyword>
<keyword evidence="3" id="KW-0645">Protease</keyword>
<dbReference type="SUPFAM" id="SSF55920">
    <property type="entry name" value="Creatinase/aminopeptidase"/>
    <property type="match status" value="1"/>
</dbReference>
<dbReference type="EMBL" id="JACCEL010000005">
    <property type="protein sequence ID" value="MBG9977732.1"/>
    <property type="molecule type" value="Genomic_DNA"/>
</dbReference>
<dbReference type="InterPro" id="IPR050659">
    <property type="entry name" value="Peptidase_M24B"/>
</dbReference>
<evidence type="ECO:0000259" key="2">
    <source>
        <dbReference type="Pfam" id="PF01321"/>
    </source>
</evidence>
<protein>
    <submittedName>
        <fullName evidence="3">Aminopeptidase P family protein</fullName>
    </submittedName>
</protein>
<gene>
    <name evidence="3" type="ORF">HYQ42_02935</name>
</gene>
<dbReference type="InterPro" id="IPR036005">
    <property type="entry name" value="Creatinase/aminopeptidase-like"/>
</dbReference>
<feature type="domain" description="Peptidase M24" evidence="1">
    <location>
        <begin position="137"/>
        <end position="339"/>
    </location>
</feature>
<dbReference type="GO" id="GO:0004177">
    <property type="term" value="F:aminopeptidase activity"/>
    <property type="evidence" value="ECO:0007669"/>
    <property type="project" value="UniProtKB-KW"/>
</dbReference>
<dbReference type="Gene3D" id="3.40.350.10">
    <property type="entry name" value="Creatinase/prolidase N-terminal domain"/>
    <property type="match status" value="1"/>
</dbReference>
<dbReference type="InterPro" id="IPR000587">
    <property type="entry name" value="Creatinase_N"/>
</dbReference>
<organism evidence="3 4">
    <name type="scientific">Ruoffia tabacinasalis</name>
    <dbReference type="NCBI Taxonomy" id="87458"/>
    <lineage>
        <taxon>Bacteria</taxon>
        <taxon>Bacillati</taxon>
        <taxon>Bacillota</taxon>
        <taxon>Bacilli</taxon>
        <taxon>Lactobacillales</taxon>
        <taxon>Aerococcaceae</taxon>
        <taxon>Ruoffia</taxon>
    </lineage>
</organism>
<sequence length="358" mass="39790">MEKLKQLVAEMNNHDISNMIITDTYSIRYLIDYYTQPGERLLAFIATAAGKHYLVLNNLFPRADENDDYSVIYYQDGEAIMEQIAEILTDGVTSIDKVWPSHFLLELMGIKKDLQPVNASYILGDIRAIKSDEEIDIMREASLLNDQVMEKLIDSLTTGKTEAEYAEELARYYKESGHSGFSFEPIVGYGPNGADPHHTTDDSLPNVGDPVVLDIGGMYKGYASDMTRTVFYGEPSEEAMEVYDIVRQANLAGIAAVKPGVPLSSIDLAARKVINDAGYGEYFTHRLGHFIGQEAHEAGDVSQYNDELTKVGQVFSIEPGVYLPGKFGVRIEDLVVVTEDGCEVLNHVTKEPLIIEVN</sequence>
<reference evidence="3 4" key="1">
    <citation type="submission" date="2020-07" db="EMBL/GenBank/DDBJ databases">
        <title>Facklamia lactis sp. nov., isolated from raw milk.</title>
        <authorList>
            <person name="Doll E.V."/>
            <person name="Huptas C."/>
            <person name="Staib L."/>
            <person name="Wenning M."/>
            <person name="Scherer S."/>
        </authorList>
    </citation>
    <scope>NUCLEOTIDE SEQUENCE [LARGE SCALE GENOMIC DNA]</scope>
    <source>
        <strain evidence="3 4">DSM 104272</strain>
    </source>
</reference>
<dbReference type="CDD" id="cd01092">
    <property type="entry name" value="APP-like"/>
    <property type="match status" value="1"/>
</dbReference>
<evidence type="ECO:0000313" key="3">
    <source>
        <dbReference type="EMBL" id="MBG9977732.1"/>
    </source>
</evidence>
<keyword evidence="3" id="KW-0378">Hydrolase</keyword>
<dbReference type="PANTHER" id="PTHR46112">
    <property type="entry name" value="AMINOPEPTIDASE"/>
    <property type="match status" value="1"/>
</dbReference>